<organism evidence="4 5">
    <name type="scientific">Prevotella amnii DNF00058</name>
    <dbReference type="NCBI Taxonomy" id="1401066"/>
    <lineage>
        <taxon>Bacteria</taxon>
        <taxon>Pseudomonadati</taxon>
        <taxon>Bacteroidota</taxon>
        <taxon>Bacteroidia</taxon>
        <taxon>Bacteroidales</taxon>
        <taxon>Prevotellaceae</taxon>
        <taxon>Prevotella</taxon>
    </lineage>
</organism>
<feature type="signal peptide" evidence="2">
    <location>
        <begin position="1"/>
        <end position="18"/>
    </location>
</feature>
<evidence type="ECO:0000313" key="4">
    <source>
        <dbReference type="EMBL" id="KGF52196.1"/>
    </source>
</evidence>
<dbReference type="AlphaFoldDB" id="A0A096AZP1"/>
<gene>
    <name evidence="4" type="ORF">HMPREF9302_04865</name>
</gene>
<keyword evidence="2" id="KW-0732">Signal</keyword>
<dbReference type="EMBL" id="JRNU01000016">
    <property type="protein sequence ID" value="KGF52196.1"/>
    <property type="molecule type" value="Genomic_DNA"/>
</dbReference>
<dbReference type="PANTHER" id="PTHR47245:SF2">
    <property type="entry name" value="PEPTIDYL-PROLYL CIS-TRANS ISOMERASE HP_0175-RELATED"/>
    <property type="match status" value="1"/>
</dbReference>
<dbReference type="Gene3D" id="3.10.50.40">
    <property type="match status" value="1"/>
</dbReference>
<dbReference type="PANTHER" id="PTHR47245">
    <property type="entry name" value="PEPTIDYLPROLYL ISOMERASE"/>
    <property type="match status" value="1"/>
</dbReference>
<protein>
    <submittedName>
        <fullName evidence="4">Peptidylprolyl isomerase</fullName>
    </submittedName>
</protein>
<accession>A0A096AZP1</accession>
<feature type="domain" description="PpiC" evidence="3">
    <location>
        <begin position="127"/>
        <end position="225"/>
    </location>
</feature>
<evidence type="ECO:0000259" key="3">
    <source>
        <dbReference type="PROSITE" id="PS50198"/>
    </source>
</evidence>
<dbReference type="InterPro" id="IPR000297">
    <property type="entry name" value="PPIase_PpiC"/>
</dbReference>
<reference evidence="4 5" key="1">
    <citation type="submission" date="2014-07" db="EMBL/GenBank/DDBJ databases">
        <authorList>
            <person name="McCorrison J."/>
            <person name="Sanka R."/>
            <person name="Torralba M."/>
            <person name="Gillis M."/>
            <person name="Haft D.H."/>
            <person name="Methe B."/>
            <person name="Sutton G."/>
            <person name="Nelson K.E."/>
        </authorList>
    </citation>
    <scope>NUCLEOTIDE SEQUENCE [LARGE SCALE GENOMIC DNA]</scope>
    <source>
        <strain evidence="4 5">DNF00058</strain>
    </source>
</reference>
<keyword evidence="5" id="KW-1185">Reference proteome</keyword>
<keyword evidence="1 4" id="KW-0413">Isomerase</keyword>
<proteinExistence type="predicted"/>
<dbReference type="GO" id="GO:0003755">
    <property type="term" value="F:peptidyl-prolyl cis-trans isomerase activity"/>
    <property type="evidence" value="ECO:0007669"/>
    <property type="project" value="UniProtKB-KW"/>
</dbReference>
<dbReference type="OrthoDB" id="14196at2"/>
<name>A0A096AZP1_9BACT</name>
<dbReference type="Proteomes" id="UP000029614">
    <property type="component" value="Unassembled WGS sequence"/>
</dbReference>
<dbReference type="Pfam" id="PF00639">
    <property type="entry name" value="Rotamase"/>
    <property type="match status" value="1"/>
</dbReference>
<dbReference type="InterPro" id="IPR050245">
    <property type="entry name" value="PrsA_foldase"/>
</dbReference>
<dbReference type="SUPFAM" id="SSF54534">
    <property type="entry name" value="FKBP-like"/>
    <property type="match status" value="1"/>
</dbReference>
<dbReference type="InterPro" id="IPR046357">
    <property type="entry name" value="PPIase_dom_sf"/>
</dbReference>
<dbReference type="PROSITE" id="PS50198">
    <property type="entry name" value="PPIC_PPIASE_2"/>
    <property type="match status" value="1"/>
</dbReference>
<feature type="chain" id="PRO_5007758942" evidence="2">
    <location>
        <begin position="19"/>
        <end position="385"/>
    </location>
</feature>
<evidence type="ECO:0000313" key="5">
    <source>
        <dbReference type="Proteomes" id="UP000029614"/>
    </source>
</evidence>
<evidence type="ECO:0000256" key="1">
    <source>
        <dbReference type="PROSITE-ProRule" id="PRU00278"/>
    </source>
</evidence>
<sequence length="385" mass="45094">MKIILLLLLLITRWQAIAQSSSVVMSINGKVVSREEFEYAYKKNNKGSQHISVTAFAKQYAVYKQKVAAAEEAQLDELSSLNNDIDILLLHKEEPKTYIKDNFKSTPFEQNANLLYRIYNDEINNNGGLFRYGEIFLSIKQHSTAYEEDKIHLLADSIYIALQHGDNFETLAKKYSNRKEEGVFFIATKNNMLEDVDKVLSTMKVGEICRPIRSPFGLHILKLIGRENFPTYKVIRPQLILQIEKSNLRKQIIEQQQNKIPYTETISDIDTKRKANTIIDENLRREIHDGLLVAAITQRKLDSLLNNEKELQHYFSKHKKIFRNINKNKSNNIISFKDNLPLIKIFYKQFLEHIWEKELKHKYNVVFNKKELSIIRKIFKANEDK</sequence>
<keyword evidence="1" id="KW-0697">Rotamase</keyword>
<comment type="caution">
    <text evidence="4">The sequence shown here is derived from an EMBL/GenBank/DDBJ whole genome shotgun (WGS) entry which is preliminary data.</text>
</comment>
<evidence type="ECO:0000256" key="2">
    <source>
        <dbReference type="SAM" id="SignalP"/>
    </source>
</evidence>